<reference evidence="3 4" key="1">
    <citation type="submission" date="2023-07" db="EMBL/GenBank/DDBJ databases">
        <title>Genomic Encyclopedia of Type Strains, Phase IV (KMG-IV): sequencing the most valuable type-strain genomes for metagenomic binning, comparative biology and taxonomic classification.</title>
        <authorList>
            <person name="Goeker M."/>
        </authorList>
    </citation>
    <scope>NUCLEOTIDE SEQUENCE [LARGE SCALE GENOMIC DNA]</scope>
    <source>
        <strain evidence="3 4">B6-8</strain>
    </source>
</reference>
<dbReference type="SUPFAM" id="SSF53756">
    <property type="entry name" value="UDP-Glycosyltransferase/glycogen phosphorylase"/>
    <property type="match status" value="1"/>
</dbReference>
<evidence type="ECO:0000313" key="3">
    <source>
        <dbReference type="EMBL" id="MDQ0438585.1"/>
    </source>
</evidence>
<evidence type="ECO:0000313" key="4">
    <source>
        <dbReference type="Proteomes" id="UP001241603"/>
    </source>
</evidence>
<dbReference type="Pfam" id="PF13439">
    <property type="entry name" value="Glyco_transf_4"/>
    <property type="match status" value="1"/>
</dbReference>
<dbReference type="EMBL" id="JAUSVO010000004">
    <property type="protein sequence ID" value="MDQ0438585.1"/>
    <property type="molecule type" value="Genomic_DNA"/>
</dbReference>
<dbReference type="PANTHER" id="PTHR12526:SF630">
    <property type="entry name" value="GLYCOSYLTRANSFERASE"/>
    <property type="match status" value="1"/>
</dbReference>
<accession>A0ABU0H8H2</accession>
<dbReference type="PANTHER" id="PTHR12526">
    <property type="entry name" value="GLYCOSYLTRANSFERASE"/>
    <property type="match status" value="1"/>
</dbReference>
<comment type="caution">
    <text evidence="3">The sequence shown here is derived from an EMBL/GenBank/DDBJ whole genome shotgun (WGS) entry which is preliminary data.</text>
</comment>
<dbReference type="InterPro" id="IPR001296">
    <property type="entry name" value="Glyco_trans_1"/>
</dbReference>
<feature type="domain" description="Glycosyl transferase family 1" evidence="1">
    <location>
        <begin position="183"/>
        <end position="333"/>
    </location>
</feature>
<keyword evidence="4" id="KW-1185">Reference proteome</keyword>
<dbReference type="Pfam" id="PF00534">
    <property type="entry name" value="Glycos_transf_1"/>
    <property type="match status" value="1"/>
</dbReference>
<dbReference type="InterPro" id="IPR028098">
    <property type="entry name" value="Glyco_trans_4-like_N"/>
</dbReference>
<dbReference type="CDD" id="cd03811">
    <property type="entry name" value="GT4_GT28_WabH-like"/>
    <property type="match status" value="1"/>
</dbReference>
<evidence type="ECO:0000259" key="1">
    <source>
        <dbReference type="Pfam" id="PF00534"/>
    </source>
</evidence>
<dbReference type="Proteomes" id="UP001241603">
    <property type="component" value="Unassembled WGS sequence"/>
</dbReference>
<sequence>MQKRKYLFYTRSLSGGGAEPIWALLASLFAERGDEVVLAIDEEGDGSALLSPLVRLEILGTGNARSTLAAARLLRSFKPDATLTAITGNAVKLAAAKLLVGSRTSLIISFHGFLEYKTGMLSAAGHYGLPLLSRLASRIVCVSDGLTRTMIERWGADPARTVRIYNPVPAQQPVADAQALLARRPIVVALGRLSGDKGFDLLITAFGAVSTPGARLIIAGKGAEHDRLQAQIDRLGLADRIELAGFVDPATLYGMARLCVIASRSEAFGLVAVEALSAGLPLVVTDCDGPREIVDGGHFGTIVPIGDTAAMTRAIDAALAMPGDPAPRIERARIFSVEAGFNAWADLLDEVLAQR</sequence>
<name>A0ABU0H8H2_9HYPH</name>
<evidence type="ECO:0000259" key="2">
    <source>
        <dbReference type="Pfam" id="PF13439"/>
    </source>
</evidence>
<organism evidence="3 4">
    <name type="scientific">Kaistia dalseonensis</name>
    <dbReference type="NCBI Taxonomy" id="410840"/>
    <lineage>
        <taxon>Bacteria</taxon>
        <taxon>Pseudomonadati</taxon>
        <taxon>Pseudomonadota</taxon>
        <taxon>Alphaproteobacteria</taxon>
        <taxon>Hyphomicrobiales</taxon>
        <taxon>Kaistiaceae</taxon>
        <taxon>Kaistia</taxon>
    </lineage>
</organism>
<gene>
    <name evidence="3" type="ORF">QO014_002980</name>
</gene>
<feature type="domain" description="Glycosyltransferase subfamily 4-like N-terminal" evidence="2">
    <location>
        <begin position="16"/>
        <end position="170"/>
    </location>
</feature>
<dbReference type="Gene3D" id="3.40.50.2000">
    <property type="entry name" value="Glycogen Phosphorylase B"/>
    <property type="match status" value="2"/>
</dbReference>
<proteinExistence type="predicted"/>
<dbReference type="RefSeq" id="WP_266349494.1">
    <property type="nucleotide sequence ID" value="NZ_JAPKNG010000004.1"/>
</dbReference>
<protein>
    <submittedName>
        <fullName evidence="3">Glycosyltransferase involved in cell wall biosynthesis</fullName>
    </submittedName>
</protein>